<evidence type="ECO:0000313" key="2">
    <source>
        <dbReference type="Proteomes" id="UP000236291"/>
    </source>
</evidence>
<name>A0A2K3MYY4_TRIPR</name>
<keyword evidence="1" id="KW-0675">Receptor</keyword>
<accession>A0A2K3MYY4</accession>
<protein>
    <submittedName>
        <fullName evidence="1">Cysteine-rich receptor-like protein kinase</fullName>
    </submittedName>
</protein>
<proteinExistence type="predicted"/>
<organism evidence="1 2">
    <name type="scientific">Trifolium pratense</name>
    <name type="common">Red clover</name>
    <dbReference type="NCBI Taxonomy" id="57577"/>
    <lineage>
        <taxon>Eukaryota</taxon>
        <taxon>Viridiplantae</taxon>
        <taxon>Streptophyta</taxon>
        <taxon>Embryophyta</taxon>
        <taxon>Tracheophyta</taxon>
        <taxon>Spermatophyta</taxon>
        <taxon>Magnoliopsida</taxon>
        <taxon>eudicotyledons</taxon>
        <taxon>Gunneridae</taxon>
        <taxon>Pentapetalae</taxon>
        <taxon>rosids</taxon>
        <taxon>fabids</taxon>
        <taxon>Fabales</taxon>
        <taxon>Fabaceae</taxon>
        <taxon>Papilionoideae</taxon>
        <taxon>50 kb inversion clade</taxon>
        <taxon>NPAAA clade</taxon>
        <taxon>Hologalegina</taxon>
        <taxon>IRL clade</taxon>
        <taxon>Trifolieae</taxon>
        <taxon>Trifolium</taxon>
    </lineage>
</organism>
<reference evidence="1 2" key="1">
    <citation type="journal article" date="2014" name="Am. J. Bot.">
        <title>Genome assembly and annotation for red clover (Trifolium pratense; Fabaceae).</title>
        <authorList>
            <person name="Istvanek J."/>
            <person name="Jaros M."/>
            <person name="Krenek A."/>
            <person name="Repkova J."/>
        </authorList>
    </citation>
    <scope>NUCLEOTIDE SEQUENCE [LARGE SCALE GENOMIC DNA]</scope>
    <source>
        <strain evidence="2">cv. Tatra</strain>
        <tissue evidence="1">Young leaves</tissue>
    </source>
</reference>
<keyword evidence="1" id="KW-0808">Transferase</keyword>
<dbReference type="EMBL" id="ASHM01014048">
    <property type="protein sequence ID" value="PNX96005.1"/>
    <property type="molecule type" value="Genomic_DNA"/>
</dbReference>
<dbReference type="AlphaFoldDB" id="A0A2K3MYY4"/>
<dbReference type="Proteomes" id="UP000236291">
    <property type="component" value="Unassembled WGS sequence"/>
</dbReference>
<dbReference type="GO" id="GO:0016301">
    <property type="term" value="F:kinase activity"/>
    <property type="evidence" value="ECO:0007669"/>
    <property type="project" value="UniProtKB-KW"/>
</dbReference>
<reference evidence="1 2" key="2">
    <citation type="journal article" date="2017" name="Front. Plant Sci.">
        <title>Gene Classification and Mining of Molecular Markers Useful in Red Clover (Trifolium pratense) Breeding.</title>
        <authorList>
            <person name="Istvanek J."/>
            <person name="Dluhosova J."/>
            <person name="Dluhos P."/>
            <person name="Patkova L."/>
            <person name="Nedelnik J."/>
            <person name="Repkova J."/>
        </authorList>
    </citation>
    <scope>NUCLEOTIDE SEQUENCE [LARGE SCALE GENOMIC DNA]</scope>
    <source>
        <strain evidence="2">cv. Tatra</strain>
        <tissue evidence="1">Young leaves</tissue>
    </source>
</reference>
<gene>
    <name evidence="1" type="ORF">L195_g019205</name>
</gene>
<dbReference type="STRING" id="57577.A0A2K3MYY4"/>
<comment type="caution">
    <text evidence="1">The sequence shown here is derived from an EMBL/GenBank/DDBJ whole genome shotgun (WGS) entry which is preliminary data.</text>
</comment>
<keyword evidence="1" id="KW-0418">Kinase</keyword>
<evidence type="ECO:0000313" key="1">
    <source>
        <dbReference type="EMBL" id="PNX96005.1"/>
    </source>
</evidence>
<sequence length="118" mass="13180">MTFGSVKVLANKLRLVIGSVLFESHIAFVKDRQILDGILIVNEVADKARKSKKELMLFKIEECVCTATASVLVNGSPTDDFPFEWGLRQGYSIAERDLVSMSHLQFVDYTLLLESKVG</sequence>